<evidence type="ECO:0000256" key="9">
    <source>
        <dbReference type="ARBA" id="ARBA00023014"/>
    </source>
</evidence>
<keyword evidence="9 11" id="KW-0411">Iron-sulfur</keyword>
<feature type="domain" description="FAD-binding FR-type" evidence="12">
    <location>
        <begin position="7"/>
        <end position="111"/>
    </location>
</feature>
<dbReference type="SUPFAM" id="SSF52343">
    <property type="entry name" value="Ferredoxin reductase-like, C-terminal NADP-linked domain"/>
    <property type="match status" value="1"/>
</dbReference>
<dbReference type="InterPro" id="IPR039261">
    <property type="entry name" value="FNR_nucleotide-bd"/>
</dbReference>
<organism evidence="13 14">
    <name type="scientific">Nocardioides donggukensis</name>
    <dbReference type="NCBI Taxonomy" id="2774019"/>
    <lineage>
        <taxon>Bacteria</taxon>
        <taxon>Bacillati</taxon>
        <taxon>Actinomycetota</taxon>
        <taxon>Actinomycetes</taxon>
        <taxon>Propionibacteriales</taxon>
        <taxon>Nocardioidaceae</taxon>
        <taxon>Nocardioides</taxon>
    </lineage>
</organism>
<dbReference type="GO" id="GO:0051537">
    <property type="term" value="F:2 iron, 2 sulfur cluster binding"/>
    <property type="evidence" value="ECO:0007669"/>
    <property type="project" value="UniProtKB-KW"/>
</dbReference>
<proteinExistence type="inferred from homology"/>
<dbReference type="InterPro" id="IPR037117">
    <property type="entry name" value="Dihydroorotate_DH_ele_sf"/>
</dbReference>
<comment type="cofactor">
    <cofactor evidence="11">
        <name>[2Fe-2S] cluster</name>
        <dbReference type="ChEBI" id="CHEBI:190135"/>
    </cofactor>
    <text evidence="11">Binds 1 [2Fe-2S] cluster per subunit.</text>
</comment>
<dbReference type="Gene3D" id="2.40.30.10">
    <property type="entry name" value="Translation factors"/>
    <property type="match status" value="1"/>
</dbReference>
<dbReference type="GO" id="GO:0050660">
    <property type="term" value="F:flavin adenine dinucleotide binding"/>
    <property type="evidence" value="ECO:0007669"/>
    <property type="project" value="InterPro"/>
</dbReference>
<dbReference type="RefSeq" id="WP_192142630.1">
    <property type="nucleotide sequence ID" value="NZ_JACYXZ010000002.1"/>
</dbReference>
<gene>
    <name evidence="13" type="ORF">IE331_08885</name>
</gene>
<keyword evidence="14" id="KW-1185">Reference proteome</keyword>
<keyword evidence="3" id="KW-0285">Flavoprotein</keyword>
<dbReference type="PANTHER" id="PTHR43513:SF3">
    <property type="entry name" value="DIHYDROOROTATE DEHYDROGENASE B (NAD(+)), ELECTRON TRANSFER SUBUNIT-RELATED"/>
    <property type="match status" value="1"/>
</dbReference>
<name>A0A927K3I5_9ACTN</name>
<dbReference type="Gene3D" id="3.40.50.80">
    <property type="entry name" value="Nucleotide-binding domain of ferredoxin-NADP reductase (FNR) module"/>
    <property type="match status" value="1"/>
</dbReference>
<comment type="cofactor">
    <cofactor evidence="10">
        <name>[2Fe-2S] cluster</name>
        <dbReference type="ChEBI" id="CHEBI:190135"/>
    </cofactor>
</comment>
<dbReference type="GO" id="GO:0006221">
    <property type="term" value="P:pyrimidine nucleotide biosynthetic process"/>
    <property type="evidence" value="ECO:0007669"/>
    <property type="project" value="InterPro"/>
</dbReference>
<keyword evidence="7" id="KW-0249">Electron transport</keyword>
<dbReference type="SUPFAM" id="SSF63380">
    <property type="entry name" value="Riboflavin synthase domain-like"/>
    <property type="match status" value="1"/>
</dbReference>
<keyword evidence="8 11" id="KW-0408">Iron</keyword>
<evidence type="ECO:0000313" key="13">
    <source>
        <dbReference type="EMBL" id="MBD8869739.1"/>
    </source>
</evidence>
<comment type="similarity">
    <text evidence="1">Belongs to the PyrK family.</text>
</comment>
<dbReference type="AlphaFoldDB" id="A0A927K3I5"/>
<dbReference type="GO" id="GO:0016491">
    <property type="term" value="F:oxidoreductase activity"/>
    <property type="evidence" value="ECO:0007669"/>
    <property type="project" value="InterPro"/>
</dbReference>
<evidence type="ECO:0000313" key="14">
    <source>
        <dbReference type="Proteomes" id="UP000616839"/>
    </source>
</evidence>
<dbReference type="Proteomes" id="UP000616839">
    <property type="component" value="Unassembled WGS sequence"/>
</dbReference>
<dbReference type="EMBL" id="JACYXZ010000002">
    <property type="protein sequence ID" value="MBD8869739.1"/>
    <property type="molecule type" value="Genomic_DNA"/>
</dbReference>
<dbReference type="Pfam" id="PF10418">
    <property type="entry name" value="DHODB_Fe-S_bind"/>
    <property type="match status" value="1"/>
</dbReference>
<evidence type="ECO:0000256" key="4">
    <source>
        <dbReference type="ARBA" id="ARBA00022714"/>
    </source>
</evidence>
<evidence type="ECO:0000256" key="6">
    <source>
        <dbReference type="ARBA" id="ARBA00022827"/>
    </source>
</evidence>
<evidence type="ECO:0000256" key="3">
    <source>
        <dbReference type="ARBA" id="ARBA00022630"/>
    </source>
</evidence>
<evidence type="ECO:0000256" key="10">
    <source>
        <dbReference type="ARBA" id="ARBA00034078"/>
    </source>
</evidence>
<dbReference type="InterPro" id="IPR050353">
    <property type="entry name" value="PyrK_electron_transfer"/>
</dbReference>
<dbReference type="Gene3D" id="2.10.240.10">
    <property type="entry name" value="Dihydroorotate dehydrogenase, electron transfer subunit"/>
    <property type="match status" value="1"/>
</dbReference>
<feature type="binding site" evidence="11">
    <location>
        <position position="241"/>
    </location>
    <ligand>
        <name>[2Fe-2S] cluster</name>
        <dbReference type="ChEBI" id="CHEBI:190135"/>
    </ligand>
</feature>
<comment type="caution">
    <text evidence="13">The sequence shown here is derived from an EMBL/GenBank/DDBJ whole genome shotgun (WGS) entry which is preliminary data.</text>
</comment>
<dbReference type="PANTHER" id="PTHR43513">
    <property type="entry name" value="DIHYDROOROTATE DEHYDROGENASE B (NAD(+)), ELECTRON TRANSFER SUBUNIT"/>
    <property type="match status" value="1"/>
</dbReference>
<dbReference type="InterPro" id="IPR017938">
    <property type="entry name" value="Riboflavin_synthase-like_b-brl"/>
</dbReference>
<keyword evidence="6" id="KW-0274">FAD</keyword>
<reference evidence="13" key="1">
    <citation type="submission" date="2020-09" db="EMBL/GenBank/DDBJ databases">
        <title>Nocardioides sp. strain MJB4 16S ribosomal RNA gene Genome sequencing and assembly.</title>
        <authorList>
            <person name="Kim I."/>
        </authorList>
    </citation>
    <scope>NUCLEOTIDE SEQUENCE</scope>
    <source>
        <strain evidence="13">MJB4</strain>
    </source>
</reference>
<evidence type="ECO:0000256" key="1">
    <source>
        <dbReference type="ARBA" id="ARBA00006422"/>
    </source>
</evidence>
<evidence type="ECO:0000256" key="5">
    <source>
        <dbReference type="ARBA" id="ARBA00022723"/>
    </source>
</evidence>
<evidence type="ECO:0000256" key="11">
    <source>
        <dbReference type="PIRSR" id="PIRSR006816-2"/>
    </source>
</evidence>
<dbReference type="PIRSF" id="PIRSF006816">
    <property type="entry name" value="Cyc3_hyd_g"/>
    <property type="match status" value="1"/>
</dbReference>
<dbReference type="InterPro" id="IPR017927">
    <property type="entry name" value="FAD-bd_FR_type"/>
</dbReference>
<dbReference type="GO" id="GO:0046872">
    <property type="term" value="F:metal ion binding"/>
    <property type="evidence" value="ECO:0007669"/>
    <property type="project" value="UniProtKB-KW"/>
</dbReference>
<evidence type="ECO:0000256" key="8">
    <source>
        <dbReference type="ARBA" id="ARBA00023004"/>
    </source>
</evidence>
<accession>A0A927K3I5</accession>
<feature type="binding site" evidence="11">
    <location>
        <position position="238"/>
    </location>
    <ligand>
        <name>[2Fe-2S] cluster</name>
        <dbReference type="ChEBI" id="CHEBI:190135"/>
    </ligand>
</feature>
<evidence type="ECO:0000256" key="2">
    <source>
        <dbReference type="ARBA" id="ARBA00022448"/>
    </source>
</evidence>
<dbReference type="PROSITE" id="PS51384">
    <property type="entry name" value="FAD_FR"/>
    <property type="match status" value="1"/>
</dbReference>
<dbReference type="InterPro" id="IPR012165">
    <property type="entry name" value="Cyt_c3_hydrogenase_gsu"/>
</dbReference>
<evidence type="ECO:0000259" key="12">
    <source>
        <dbReference type="PROSITE" id="PS51384"/>
    </source>
</evidence>
<keyword evidence="5 11" id="KW-0479">Metal-binding</keyword>
<evidence type="ECO:0000256" key="7">
    <source>
        <dbReference type="ARBA" id="ARBA00022982"/>
    </source>
</evidence>
<keyword evidence="2" id="KW-0813">Transport</keyword>
<sequence length="277" mass="29041">MSPDRGPLHVAGEVLSVKRIGAHHHVTVVAPGIAERFRPGTFVVLTLDDAADTARLQPRSFWIHRVRPTGSHGATIELVVAAGSRFTRRLVALPQGSPVRVTGPLGRPFAQPREPVSCLLVGEGYAAAPLFPLAERLRERGCTVSVLLAAPDEAHLLGALEARRTARSVTVVTADGSVGVRGTVVDALPELLTRSAADVVYAAGPVATLHAAAAAAEQHGAWSQTALETAQPCGTGLCQGCPVPVVAEDGVGRLVRACTDGPVFRGDRVRWLEVDAR</sequence>
<keyword evidence="4 11" id="KW-0001">2Fe-2S</keyword>
<dbReference type="InterPro" id="IPR019480">
    <property type="entry name" value="Dihydroorotate_DH_Fe-S-bd"/>
</dbReference>
<protein>
    <submittedName>
        <fullName evidence="13">Dihydroorotate dehydrogenase electron transfer subunit</fullName>
    </submittedName>
</protein>
<feature type="binding site" evidence="11">
    <location>
        <position position="233"/>
    </location>
    <ligand>
        <name>[2Fe-2S] cluster</name>
        <dbReference type="ChEBI" id="CHEBI:190135"/>
    </ligand>
</feature>
<feature type="binding site" evidence="11">
    <location>
        <position position="258"/>
    </location>
    <ligand>
        <name>[2Fe-2S] cluster</name>
        <dbReference type="ChEBI" id="CHEBI:190135"/>
    </ligand>
</feature>